<feature type="compositionally biased region" description="Polar residues" evidence="1">
    <location>
        <begin position="130"/>
        <end position="146"/>
    </location>
</feature>
<dbReference type="EMBL" id="CAXAMN010004847">
    <property type="protein sequence ID" value="CAK9011205.1"/>
    <property type="molecule type" value="Genomic_DNA"/>
</dbReference>
<organism evidence="2 3">
    <name type="scientific">Durusdinium trenchii</name>
    <dbReference type="NCBI Taxonomy" id="1381693"/>
    <lineage>
        <taxon>Eukaryota</taxon>
        <taxon>Sar</taxon>
        <taxon>Alveolata</taxon>
        <taxon>Dinophyceae</taxon>
        <taxon>Suessiales</taxon>
        <taxon>Symbiodiniaceae</taxon>
        <taxon>Durusdinium</taxon>
    </lineage>
</organism>
<keyword evidence="3" id="KW-1185">Reference proteome</keyword>
<feature type="compositionally biased region" description="Polar residues" evidence="1">
    <location>
        <begin position="240"/>
        <end position="251"/>
    </location>
</feature>
<name>A0ABP0J9Z3_9DINO</name>
<feature type="region of interest" description="Disordered" evidence="1">
    <location>
        <begin position="119"/>
        <end position="146"/>
    </location>
</feature>
<reference evidence="2 3" key="1">
    <citation type="submission" date="2024-02" db="EMBL/GenBank/DDBJ databases">
        <authorList>
            <person name="Chen Y."/>
            <person name="Shah S."/>
            <person name="Dougan E. K."/>
            <person name="Thang M."/>
            <person name="Chan C."/>
        </authorList>
    </citation>
    <scope>NUCLEOTIDE SEQUENCE [LARGE SCALE GENOMIC DNA]</scope>
</reference>
<proteinExistence type="predicted"/>
<feature type="region of interest" description="Disordered" evidence="1">
    <location>
        <begin position="228"/>
        <end position="257"/>
    </location>
</feature>
<accession>A0ABP0J9Z3</accession>
<protein>
    <submittedName>
        <fullName evidence="2">Uncharacterized protein</fullName>
    </submittedName>
</protein>
<evidence type="ECO:0000313" key="3">
    <source>
        <dbReference type="Proteomes" id="UP001642484"/>
    </source>
</evidence>
<dbReference type="Proteomes" id="UP001642484">
    <property type="component" value="Unassembled WGS sequence"/>
</dbReference>
<sequence length="292" mass="31937">MHKEASSVRVSPNATCVLSSEGSFEERRHRLDWHLQRSRQVSRGDLVQRNIVQGSSVHAASVCVSVVRRGIHILEELLRQRPSLGELISSERLPADYIDKMFPEKDPPKPERKAPVFLNELLTPPDPPKSSGSRPSTASTGFPGWGSSQDPAVLAAMMVQAAMMKSSPPVPPMAGTMPYAGQMPPACFRPPFGQVPADAYPATLQTPKSDASEEKGPPQAALKVGLGESLPPMRPPKPSIQAQRTSNAHSISTRERGSEVPPFVMLLDEGFCERMLYDRPRQVTQSTTTSRR</sequence>
<comment type="caution">
    <text evidence="2">The sequence shown here is derived from an EMBL/GenBank/DDBJ whole genome shotgun (WGS) entry which is preliminary data.</text>
</comment>
<evidence type="ECO:0000256" key="1">
    <source>
        <dbReference type="SAM" id="MobiDB-lite"/>
    </source>
</evidence>
<gene>
    <name evidence="2" type="ORF">CCMP2556_LOCUS10368</name>
</gene>
<evidence type="ECO:0000313" key="2">
    <source>
        <dbReference type="EMBL" id="CAK9011205.1"/>
    </source>
</evidence>